<keyword evidence="1" id="KW-0539">Nucleus</keyword>
<dbReference type="GO" id="GO:0005667">
    <property type="term" value="C:transcription regulator complex"/>
    <property type="evidence" value="ECO:0007669"/>
    <property type="project" value="TreeGrafter"/>
</dbReference>
<dbReference type="PANTHER" id="PTHR12243:SF69">
    <property type="entry name" value="SI:CH73-59F11.3"/>
    <property type="match status" value="1"/>
</dbReference>
<dbReference type="GO" id="GO:0006357">
    <property type="term" value="P:regulation of transcription by RNA polymerase II"/>
    <property type="evidence" value="ECO:0007669"/>
    <property type="project" value="TreeGrafter"/>
</dbReference>
<comment type="subcellular location">
    <subcellularLocation>
        <location evidence="1">Nucleus</location>
    </subcellularLocation>
</comment>
<dbReference type="InterPro" id="IPR004210">
    <property type="entry name" value="BESS_motif"/>
</dbReference>
<dbReference type="AlphaFoldDB" id="A0A8R2JPE8"/>
<proteinExistence type="predicted"/>
<dbReference type="GO" id="GO:0003677">
    <property type="term" value="F:DNA binding"/>
    <property type="evidence" value="ECO:0007669"/>
    <property type="project" value="InterPro"/>
</dbReference>
<dbReference type="PROSITE" id="PS51031">
    <property type="entry name" value="BESS"/>
    <property type="match status" value="1"/>
</dbReference>
<evidence type="ECO:0000256" key="1">
    <source>
        <dbReference type="PROSITE-ProRule" id="PRU00371"/>
    </source>
</evidence>
<sequence length="185" mass="21791">MESEEFDTDLFIDEIEKRPPIWDLTSSEYSNKISKRKAWEEIVLIFSDPSDTEERKKFHGSGASKKSTYIHFERLRFLQKSIEKNITESSFCANDENSKRSADTNDENETFKSPNNIQYRSTKKLKLSPAYEHFANLLERSIAQKQVPEKQEDDEDKLFCLSLLKEIKKVPETKRLKLKIDIYII</sequence>
<reference evidence="5" key="1">
    <citation type="submission" date="2010-06" db="EMBL/GenBank/DDBJ databases">
        <authorList>
            <person name="Jiang H."/>
            <person name="Abraham K."/>
            <person name="Ali S."/>
            <person name="Alsbrooks S.L."/>
            <person name="Anim B.N."/>
            <person name="Anosike U.S."/>
            <person name="Attaway T."/>
            <person name="Bandaranaike D.P."/>
            <person name="Battles P.K."/>
            <person name="Bell S.N."/>
            <person name="Bell A.V."/>
            <person name="Beltran B."/>
            <person name="Bickham C."/>
            <person name="Bustamante Y."/>
            <person name="Caleb T."/>
            <person name="Canada A."/>
            <person name="Cardenas V."/>
            <person name="Carter K."/>
            <person name="Chacko J."/>
            <person name="Chandrabose M.N."/>
            <person name="Chavez D."/>
            <person name="Chavez A."/>
            <person name="Chen L."/>
            <person name="Chu H.-S."/>
            <person name="Claassen K.J."/>
            <person name="Cockrell R."/>
            <person name="Collins M."/>
            <person name="Cooper J.A."/>
            <person name="Cree A."/>
            <person name="Curry S.M."/>
            <person name="Da Y."/>
            <person name="Dao M.D."/>
            <person name="Das B."/>
            <person name="Davila M.-L."/>
            <person name="Davy-Carroll L."/>
            <person name="Denson S."/>
            <person name="Dinh H."/>
            <person name="Ebong V.E."/>
            <person name="Edwards J.R."/>
            <person name="Egan A."/>
            <person name="El-Daye J."/>
            <person name="Escobedo L."/>
            <person name="Fernandez S."/>
            <person name="Fernando P.R."/>
            <person name="Flagg N."/>
            <person name="Forbes L.D."/>
            <person name="Fowler R.G."/>
            <person name="Fu Q."/>
            <person name="Gabisi R.A."/>
            <person name="Ganer J."/>
            <person name="Garbino Pronczuk A."/>
            <person name="Garcia R.M."/>
            <person name="Garner T."/>
            <person name="Garrett T.E."/>
            <person name="Gonzalez D.A."/>
            <person name="Hamid H."/>
            <person name="Hawkins E.S."/>
            <person name="Hirani K."/>
            <person name="Hogues M.E."/>
            <person name="Hollins B."/>
            <person name="Hsiao C.-H."/>
            <person name="Jabil R."/>
            <person name="James M.L."/>
            <person name="Jhangiani S.N."/>
            <person name="Johnson B."/>
            <person name="Johnson Q."/>
            <person name="Joshi V."/>
            <person name="Kalu J.B."/>
            <person name="Kam C."/>
            <person name="Kashfia A."/>
            <person name="Keebler J."/>
            <person name="Kisamo H."/>
            <person name="Kovar C.L."/>
            <person name="Lago L.A."/>
            <person name="Lai C.-Y."/>
            <person name="Laidlaw J."/>
            <person name="Lara F."/>
            <person name="Le T.-K."/>
            <person name="Lee S.L."/>
            <person name="Legall F.H."/>
            <person name="Lemon S.J."/>
            <person name="Lewis L.R."/>
            <person name="Li B."/>
            <person name="Liu Y."/>
            <person name="Liu Y.-S."/>
            <person name="Lopez J."/>
            <person name="Lozado R.J."/>
            <person name="Lu J."/>
            <person name="Madu R.C."/>
            <person name="Maheshwari M."/>
            <person name="Maheshwari R."/>
            <person name="Malloy K."/>
            <person name="Martinez E."/>
            <person name="Mathew T."/>
            <person name="Mercado I.C."/>
            <person name="Mercado C."/>
            <person name="Meyer B."/>
            <person name="Montgomery K."/>
            <person name="Morgan M.B."/>
            <person name="Munidasa M."/>
            <person name="Nazareth L.V."/>
            <person name="Nelson J."/>
            <person name="Ng B.M."/>
            <person name="Nguyen N.B."/>
            <person name="Nguyen P.Q."/>
            <person name="Nguyen T."/>
            <person name="Obregon M."/>
            <person name="Okwuonu G.O."/>
            <person name="Onwere C.G."/>
            <person name="Orozco G."/>
            <person name="Parra A."/>
            <person name="Patel S."/>
            <person name="Patil S."/>
            <person name="Perez A."/>
            <person name="Perez Y."/>
            <person name="Pham C."/>
            <person name="Primus E.L."/>
            <person name="Pu L.-L."/>
            <person name="Puazo M."/>
            <person name="Qin X."/>
            <person name="Quiroz J.B."/>
            <person name="Reese J."/>
            <person name="Richards S."/>
            <person name="Rives C.M."/>
            <person name="Robberts R."/>
            <person name="Ruiz S.J."/>
            <person name="Ruiz M.J."/>
            <person name="Santibanez J."/>
            <person name="Schneider B.W."/>
            <person name="Sisson I."/>
            <person name="Smith M."/>
            <person name="Sodergren E."/>
            <person name="Song X.-Z."/>
            <person name="Song B.B."/>
            <person name="Summersgill H."/>
            <person name="Thelus R."/>
            <person name="Thornton R.D."/>
            <person name="Trejos Z.Y."/>
            <person name="Usmani K."/>
            <person name="Vattathil S."/>
            <person name="Villasana D."/>
            <person name="Walker D.L."/>
            <person name="Wang S."/>
            <person name="Wang K."/>
            <person name="White C.S."/>
            <person name="Williams A.C."/>
            <person name="Williamson J."/>
            <person name="Wilson K."/>
            <person name="Woghiren I.O."/>
            <person name="Woodworth J.R."/>
            <person name="Worley K.C."/>
            <person name="Wright R.A."/>
            <person name="Wu W."/>
            <person name="Young L."/>
            <person name="Zhang L."/>
            <person name="Zhang J."/>
            <person name="Zhu Y."/>
            <person name="Muzny D.M."/>
            <person name="Weinstock G."/>
            <person name="Gibbs R.A."/>
        </authorList>
    </citation>
    <scope>NUCLEOTIDE SEQUENCE [LARGE SCALE GENOMIC DNA]</scope>
    <source>
        <strain evidence="5">LSR1</strain>
    </source>
</reference>
<keyword evidence="5" id="KW-1185">Reference proteome</keyword>
<feature type="domain" description="BESS" evidence="3">
    <location>
        <begin position="153"/>
        <end position="185"/>
    </location>
</feature>
<dbReference type="Pfam" id="PF10545">
    <property type="entry name" value="MADF_DNA_bdg"/>
    <property type="match status" value="1"/>
</dbReference>
<dbReference type="OrthoDB" id="6628099at2759"/>
<dbReference type="Proteomes" id="UP000007819">
    <property type="component" value="Chromosome A1"/>
</dbReference>
<dbReference type="SMART" id="SM00595">
    <property type="entry name" value="MADF"/>
    <property type="match status" value="1"/>
</dbReference>
<evidence type="ECO:0000259" key="3">
    <source>
        <dbReference type="PROSITE" id="PS51031"/>
    </source>
</evidence>
<evidence type="ECO:0000313" key="5">
    <source>
        <dbReference type="Proteomes" id="UP000007819"/>
    </source>
</evidence>
<dbReference type="PANTHER" id="PTHR12243">
    <property type="entry name" value="MADF DOMAIN TRANSCRIPTION FACTOR"/>
    <property type="match status" value="1"/>
</dbReference>
<dbReference type="EnsemblMetazoa" id="XM_029487952.1">
    <property type="protein sequence ID" value="XP_029343812.1"/>
    <property type="gene ID" value="LOC115033811"/>
</dbReference>
<organism evidence="4 5">
    <name type="scientific">Acyrthosiphon pisum</name>
    <name type="common">Pea aphid</name>
    <dbReference type="NCBI Taxonomy" id="7029"/>
    <lineage>
        <taxon>Eukaryota</taxon>
        <taxon>Metazoa</taxon>
        <taxon>Ecdysozoa</taxon>
        <taxon>Arthropoda</taxon>
        <taxon>Hexapoda</taxon>
        <taxon>Insecta</taxon>
        <taxon>Pterygota</taxon>
        <taxon>Neoptera</taxon>
        <taxon>Paraneoptera</taxon>
        <taxon>Hemiptera</taxon>
        <taxon>Sternorrhyncha</taxon>
        <taxon>Aphidomorpha</taxon>
        <taxon>Aphidoidea</taxon>
        <taxon>Aphididae</taxon>
        <taxon>Macrosiphini</taxon>
        <taxon>Acyrthosiphon</taxon>
    </lineage>
</organism>
<protein>
    <recommendedName>
        <fullName evidence="3">BESS domain-containing protein</fullName>
    </recommendedName>
</protein>
<dbReference type="KEGG" id="api:115033811"/>
<evidence type="ECO:0000313" key="4">
    <source>
        <dbReference type="EnsemblMetazoa" id="XP_029343812.1"/>
    </source>
</evidence>
<name>A0A8R2JPE8_ACYPI</name>
<dbReference type="GO" id="GO:0005634">
    <property type="term" value="C:nucleus"/>
    <property type="evidence" value="ECO:0007669"/>
    <property type="project" value="UniProtKB-SubCell"/>
</dbReference>
<dbReference type="GeneID" id="115033811"/>
<dbReference type="InterPro" id="IPR006578">
    <property type="entry name" value="MADF-dom"/>
</dbReference>
<feature type="region of interest" description="Disordered" evidence="2">
    <location>
        <begin position="92"/>
        <end position="114"/>
    </location>
</feature>
<dbReference type="RefSeq" id="XP_029343812.1">
    <property type="nucleotide sequence ID" value="XM_029487952.1"/>
</dbReference>
<accession>A0A8R2JPE8</accession>
<dbReference type="Pfam" id="PF02944">
    <property type="entry name" value="BESS"/>
    <property type="match status" value="1"/>
</dbReference>
<dbReference type="InterPro" id="IPR039353">
    <property type="entry name" value="TF_Adf1"/>
</dbReference>
<reference evidence="4" key="2">
    <citation type="submission" date="2022-06" db="UniProtKB">
        <authorList>
            <consortium name="EnsemblMetazoa"/>
        </authorList>
    </citation>
    <scope>IDENTIFICATION</scope>
</reference>
<evidence type="ECO:0000256" key="2">
    <source>
        <dbReference type="SAM" id="MobiDB-lite"/>
    </source>
</evidence>